<dbReference type="InterPro" id="IPR003137">
    <property type="entry name" value="PA_domain"/>
</dbReference>
<dbReference type="Proteomes" id="UP001482520">
    <property type="component" value="Unassembled WGS sequence"/>
</dbReference>
<keyword evidence="5 6" id="KW-0720">Serine protease</keyword>
<dbReference type="Gene3D" id="2.60.40.2310">
    <property type="match status" value="1"/>
</dbReference>
<evidence type="ECO:0000256" key="6">
    <source>
        <dbReference type="PROSITE-ProRule" id="PRU01240"/>
    </source>
</evidence>
<evidence type="ECO:0000259" key="11">
    <source>
        <dbReference type="Pfam" id="PF17766"/>
    </source>
</evidence>
<feature type="active site" description="Charge relay system" evidence="6">
    <location>
        <position position="157"/>
    </location>
</feature>
<proteinExistence type="inferred from homology"/>
<dbReference type="InterPro" id="IPR045051">
    <property type="entry name" value="SBT"/>
</dbReference>
<protein>
    <submittedName>
        <fullName evidence="12">S8 family serine peptidase</fullName>
    </submittedName>
</protein>
<evidence type="ECO:0000256" key="7">
    <source>
        <dbReference type="SAM" id="SignalP"/>
    </source>
</evidence>
<dbReference type="InterPro" id="IPR010259">
    <property type="entry name" value="S8pro/Inhibitor_I9"/>
</dbReference>
<dbReference type="InterPro" id="IPR023827">
    <property type="entry name" value="Peptidase_S8_Asp-AS"/>
</dbReference>
<feature type="domain" description="PA" evidence="9">
    <location>
        <begin position="404"/>
        <end position="473"/>
    </location>
</feature>
<comment type="similarity">
    <text evidence="1 6">Belongs to the peptidase S8 family.</text>
</comment>
<evidence type="ECO:0000256" key="5">
    <source>
        <dbReference type="ARBA" id="ARBA00022825"/>
    </source>
</evidence>
<dbReference type="PROSITE" id="PS51892">
    <property type="entry name" value="SUBTILASE"/>
    <property type="match status" value="1"/>
</dbReference>
<dbReference type="PANTHER" id="PTHR10795">
    <property type="entry name" value="PROPROTEIN CONVERTASE SUBTILISIN/KEXIN"/>
    <property type="match status" value="1"/>
</dbReference>
<dbReference type="CDD" id="cd02120">
    <property type="entry name" value="PA_subtilisin_like"/>
    <property type="match status" value="1"/>
</dbReference>
<dbReference type="PROSITE" id="PS00136">
    <property type="entry name" value="SUBTILASE_ASP"/>
    <property type="match status" value="1"/>
</dbReference>
<dbReference type="InterPro" id="IPR022398">
    <property type="entry name" value="Peptidase_S8_His-AS"/>
</dbReference>
<feature type="domain" description="Peptidase S8/S53" evidence="8">
    <location>
        <begin position="148"/>
        <end position="588"/>
    </location>
</feature>
<feature type="active site" description="Charge relay system" evidence="6">
    <location>
        <position position="545"/>
    </location>
</feature>
<dbReference type="InterPro" id="IPR036852">
    <property type="entry name" value="Peptidase_S8/S53_dom_sf"/>
</dbReference>
<accession>A0ABV1P0I9</accession>
<evidence type="ECO:0000256" key="3">
    <source>
        <dbReference type="ARBA" id="ARBA00022729"/>
    </source>
</evidence>
<reference evidence="12 13" key="1">
    <citation type="submission" date="2024-02" db="EMBL/GenBank/DDBJ databases">
        <title>Full genome sequence of Nocardioides kribbensis.</title>
        <authorList>
            <person name="Poletto B.L."/>
            <person name="Silva G."/>
            <person name="Galante D."/>
            <person name="Campos K.R."/>
            <person name="Santos M.B.N."/>
            <person name="Sacchi C.T."/>
        </authorList>
    </citation>
    <scope>NUCLEOTIDE SEQUENCE [LARGE SCALE GENOMIC DNA]</scope>
    <source>
        <strain evidence="12 13">O4R</strain>
    </source>
</reference>
<dbReference type="PROSITE" id="PS51318">
    <property type="entry name" value="TAT"/>
    <property type="match status" value="1"/>
</dbReference>
<evidence type="ECO:0000313" key="13">
    <source>
        <dbReference type="Proteomes" id="UP001482520"/>
    </source>
</evidence>
<organism evidence="12 13">
    <name type="scientific">Nocardioides kribbensis</name>
    <dbReference type="NCBI Taxonomy" id="305517"/>
    <lineage>
        <taxon>Bacteria</taxon>
        <taxon>Bacillati</taxon>
        <taxon>Actinomycetota</taxon>
        <taxon>Actinomycetes</taxon>
        <taxon>Propionibacteriales</taxon>
        <taxon>Nocardioidaceae</taxon>
        <taxon>Nocardioides</taxon>
    </lineage>
</organism>
<dbReference type="PROSITE" id="PS00137">
    <property type="entry name" value="SUBTILASE_HIS"/>
    <property type="match status" value="1"/>
</dbReference>
<feature type="domain" description="Inhibitor I9" evidence="10">
    <location>
        <begin position="84"/>
        <end position="126"/>
    </location>
</feature>
<dbReference type="Pfam" id="PF02225">
    <property type="entry name" value="PA"/>
    <property type="match status" value="1"/>
</dbReference>
<gene>
    <name evidence="12" type="ORF">V6R90_13450</name>
</gene>
<dbReference type="PRINTS" id="PR00723">
    <property type="entry name" value="SUBTILISIN"/>
</dbReference>
<keyword evidence="4 6" id="KW-0378">Hydrolase</keyword>
<dbReference type="InterPro" id="IPR015500">
    <property type="entry name" value="Peptidase_S8_subtilisin-rel"/>
</dbReference>
<feature type="signal peptide" evidence="7">
    <location>
        <begin position="1"/>
        <end position="37"/>
    </location>
</feature>
<sequence>MTAARRSRSHRAVRRAVAAAVALVGAAALAGPAPVAAAQDGTDLWLVTLAGPGTAGDTSPLPETMLELSMRGQQDAVLAAVGAPEPVYRWTSALNGVAVRLTRAQADEIAAQPGVVATERDTVRPLAAAPGRGSATERLVPSGRQRGGAGVVIGVVDSGLSPDSPAFASVPGLGERPARFRGDCSQSADWGASACNGKVVGGSWFLAGFGEDAVRSASSLSPRDDDGHGTQVASIAAGNAGVAVRVDDDELGSYAGVAPQARLAVYKACWTAPDPADDGCSTADLVSAVDRATHDRVDVLNLSVGGSPGFDVLERALLGAAEQDVVVVAAAGNDGERAFASHPSPWVTTVGGTTGPDRRGSVALGGGGPVVEGLMASPRDVGPARLVVGADVSAPGARIDDARVCAPGSLDAARVTGAVVLCDRGRVGRVDKSAAVERADGVGMVLANVRRQSLDTDLHSVPTVHLDRADGDAVRTWSRSHPLARVTLTSLGTDRSASQVLAWSGSGDPAGAVVKPDVVAPATGVLGAVPSDVRGSRWAFASGTSAATAITSGTAALLVDRRGWSATAVRSALATSAAPVRGTSPLRAGAGRVRAERALRPGLVYLTDPADYRAFIDGRLAGRDPEQVLNLPSVLLGAEESRTRRTITNVGGRALYFSSSAHGFAHHRAVVTPAAVRLDPGESARFTLTLTARPGAPRGDDGTVVWRGGDGTRASIPVVVSR</sequence>
<dbReference type="InterPro" id="IPR000209">
    <property type="entry name" value="Peptidase_S8/S53_dom"/>
</dbReference>
<name>A0ABV1P0I9_9ACTN</name>
<keyword evidence="2 6" id="KW-0645">Protease</keyword>
<dbReference type="EMBL" id="JBEGDP010000015">
    <property type="protein sequence ID" value="MEQ7848286.1"/>
    <property type="molecule type" value="Genomic_DNA"/>
</dbReference>
<feature type="domain" description="Subtilisin-like protease fibronectin type-III" evidence="11">
    <location>
        <begin position="629"/>
        <end position="720"/>
    </location>
</feature>
<evidence type="ECO:0000259" key="10">
    <source>
        <dbReference type="Pfam" id="PF05922"/>
    </source>
</evidence>
<dbReference type="Pfam" id="PF17766">
    <property type="entry name" value="fn3_6"/>
    <property type="match status" value="1"/>
</dbReference>
<evidence type="ECO:0000313" key="12">
    <source>
        <dbReference type="EMBL" id="MEQ7848286.1"/>
    </source>
</evidence>
<feature type="active site" description="Charge relay system" evidence="6">
    <location>
        <position position="228"/>
    </location>
</feature>
<keyword evidence="3 7" id="KW-0732">Signal</keyword>
<feature type="chain" id="PRO_5046474841" evidence="7">
    <location>
        <begin position="38"/>
        <end position="722"/>
    </location>
</feature>
<dbReference type="Gene3D" id="3.50.30.30">
    <property type="match status" value="1"/>
</dbReference>
<dbReference type="Pfam" id="PF05922">
    <property type="entry name" value="Inhibitor_I9"/>
    <property type="match status" value="1"/>
</dbReference>
<evidence type="ECO:0000256" key="4">
    <source>
        <dbReference type="ARBA" id="ARBA00022801"/>
    </source>
</evidence>
<evidence type="ECO:0000256" key="1">
    <source>
        <dbReference type="ARBA" id="ARBA00011073"/>
    </source>
</evidence>
<dbReference type="InterPro" id="IPR041469">
    <property type="entry name" value="Subtilisin-like_FN3"/>
</dbReference>
<evidence type="ECO:0000259" key="9">
    <source>
        <dbReference type="Pfam" id="PF02225"/>
    </source>
</evidence>
<dbReference type="Pfam" id="PF00082">
    <property type="entry name" value="Peptidase_S8"/>
    <property type="match status" value="1"/>
</dbReference>
<dbReference type="InterPro" id="IPR006311">
    <property type="entry name" value="TAT_signal"/>
</dbReference>
<evidence type="ECO:0000256" key="2">
    <source>
        <dbReference type="ARBA" id="ARBA00022670"/>
    </source>
</evidence>
<dbReference type="SUPFAM" id="SSF52743">
    <property type="entry name" value="Subtilisin-like"/>
    <property type="match status" value="1"/>
</dbReference>
<comment type="caution">
    <text evidence="12">The sequence shown here is derived from an EMBL/GenBank/DDBJ whole genome shotgun (WGS) entry which is preliminary data.</text>
</comment>
<dbReference type="Gene3D" id="3.40.50.200">
    <property type="entry name" value="Peptidase S8/S53 domain"/>
    <property type="match status" value="1"/>
</dbReference>
<keyword evidence="13" id="KW-1185">Reference proteome</keyword>
<evidence type="ECO:0000259" key="8">
    <source>
        <dbReference type="Pfam" id="PF00082"/>
    </source>
</evidence>
<dbReference type="RefSeq" id="WP_349804962.1">
    <property type="nucleotide sequence ID" value="NZ_JBEGDP010000015.1"/>
</dbReference>